<dbReference type="SUPFAM" id="SSF52200">
    <property type="entry name" value="Toll/Interleukin receptor TIR domain"/>
    <property type="match status" value="1"/>
</dbReference>
<gene>
    <name evidence="2" type="ORF">GCM10007088_03980</name>
</gene>
<evidence type="ECO:0000313" key="3">
    <source>
        <dbReference type="Proteomes" id="UP000653477"/>
    </source>
</evidence>
<reference evidence="3" key="1">
    <citation type="journal article" date="2019" name="Int. J. Syst. Evol. Microbiol.">
        <title>The Global Catalogue of Microorganisms (GCM) 10K type strain sequencing project: providing services to taxonomists for standard genome sequencing and annotation.</title>
        <authorList>
            <consortium name="The Broad Institute Genomics Platform"/>
            <consortium name="The Broad Institute Genome Sequencing Center for Infectious Disease"/>
            <person name="Wu L."/>
            <person name="Ma J."/>
        </authorList>
    </citation>
    <scope>NUCLEOTIDE SEQUENCE [LARGE SCALE GENOMIC DNA]</scope>
    <source>
        <strain evidence="3">JCM 30531</strain>
    </source>
</reference>
<accession>A0ABQ2H6N6</accession>
<dbReference type="SMART" id="SM00255">
    <property type="entry name" value="TIR"/>
    <property type="match status" value="1"/>
</dbReference>
<dbReference type="Gene3D" id="3.40.50.10140">
    <property type="entry name" value="Toll/interleukin-1 receptor homology (TIR) domain"/>
    <property type="match status" value="1"/>
</dbReference>
<organism evidence="2 3">
    <name type="scientific">Porphyromonas pasteri</name>
    <dbReference type="NCBI Taxonomy" id="1583331"/>
    <lineage>
        <taxon>Bacteria</taxon>
        <taxon>Pseudomonadati</taxon>
        <taxon>Bacteroidota</taxon>
        <taxon>Bacteroidia</taxon>
        <taxon>Bacteroidales</taxon>
        <taxon>Porphyromonadaceae</taxon>
        <taxon>Porphyromonas</taxon>
    </lineage>
</organism>
<keyword evidence="3" id="KW-1185">Reference proteome</keyword>
<evidence type="ECO:0000259" key="1">
    <source>
        <dbReference type="PROSITE" id="PS50104"/>
    </source>
</evidence>
<evidence type="ECO:0000313" key="2">
    <source>
        <dbReference type="EMBL" id="GGM48542.1"/>
    </source>
</evidence>
<dbReference type="Pfam" id="PF13676">
    <property type="entry name" value="TIR_2"/>
    <property type="match status" value="1"/>
</dbReference>
<dbReference type="EMBL" id="BMPU01000001">
    <property type="protein sequence ID" value="GGM48542.1"/>
    <property type="molecule type" value="Genomic_DNA"/>
</dbReference>
<sequence>MSMELSKVYISYKHDSKYDGELDSIKKGLQNNGIGFSIDQTSLGYKDDIEEYEKEIGQADRVIMIITPGYFKSLACMFEMTQIFKHGRVEERVFPIVDMGYIPRNGDGLSQIKKFWQSEKKKKAQELAKESGNSRFRITEIKKIDNIICQLDDLWQFIVHVNTGSIDELTKDDAAMLIVALKKSLPTPLVDREMNGSSLMSADTKPTTPRAVSQYGDKSIYIENNSGDIIIN</sequence>
<dbReference type="Proteomes" id="UP000653477">
    <property type="component" value="Unassembled WGS sequence"/>
</dbReference>
<feature type="domain" description="TIR" evidence="1">
    <location>
        <begin position="4"/>
        <end position="123"/>
    </location>
</feature>
<proteinExistence type="predicted"/>
<name>A0ABQ2H6N6_9PORP</name>
<dbReference type="InterPro" id="IPR035897">
    <property type="entry name" value="Toll_tir_struct_dom_sf"/>
</dbReference>
<comment type="caution">
    <text evidence="2">The sequence shown here is derived from an EMBL/GenBank/DDBJ whole genome shotgun (WGS) entry which is preliminary data.</text>
</comment>
<dbReference type="PROSITE" id="PS50104">
    <property type="entry name" value="TIR"/>
    <property type="match status" value="1"/>
</dbReference>
<dbReference type="InterPro" id="IPR000157">
    <property type="entry name" value="TIR_dom"/>
</dbReference>
<protein>
    <recommendedName>
        <fullName evidence="1">TIR domain-containing protein</fullName>
    </recommendedName>
</protein>